<evidence type="ECO:0000313" key="2">
    <source>
        <dbReference type="EMBL" id="APA88697.1"/>
    </source>
</evidence>
<sequence>MQDCGRPMHRSSASRAPRPKLQSQRESRELFRRLARANHRRSHAGELQAALTAMHKHLSEPEERMVKQVRKSAAGRM</sequence>
<protein>
    <submittedName>
        <fullName evidence="2">Uncharacterized protein</fullName>
    </submittedName>
</protein>
<dbReference type="STRING" id="754502.BJG93_25660"/>
<organism evidence="2">
    <name type="scientific">Paraburkholderia sprentiae WSM5005</name>
    <dbReference type="NCBI Taxonomy" id="754502"/>
    <lineage>
        <taxon>Bacteria</taxon>
        <taxon>Pseudomonadati</taxon>
        <taxon>Pseudomonadota</taxon>
        <taxon>Betaproteobacteria</taxon>
        <taxon>Burkholderiales</taxon>
        <taxon>Burkholderiaceae</taxon>
        <taxon>Paraburkholderia</taxon>
    </lineage>
</organism>
<dbReference type="AlphaFoldDB" id="A0A1L1PJV8"/>
<dbReference type="EMBL" id="CP017562">
    <property type="protein sequence ID" value="APA88697.1"/>
    <property type="molecule type" value="Genomic_DNA"/>
</dbReference>
<name>A0A1L1PJV8_9BURK</name>
<gene>
    <name evidence="2" type="ORF">BJG93_25660</name>
</gene>
<proteinExistence type="predicted"/>
<accession>A0A1L1PJV8</accession>
<reference evidence="2" key="1">
    <citation type="submission" date="2016-09" db="EMBL/GenBank/DDBJ databases">
        <title>The Complete Genome of Burkholderia sprentiae wsm5005.</title>
        <authorList>
            <person name="De Meyer S."/>
            <person name="Wang P."/>
            <person name="Terpolilli J."/>
        </authorList>
    </citation>
    <scope>NUCLEOTIDE SEQUENCE [LARGE SCALE GENOMIC DNA]</scope>
    <source>
        <strain evidence="2">WSM5005</strain>
    </source>
</reference>
<feature type="region of interest" description="Disordered" evidence="1">
    <location>
        <begin position="1"/>
        <end position="27"/>
    </location>
</feature>
<evidence type="ECO:0000256" key="1">
    <source>
        <dbReference type="SAM" id="MobiDB-lite"/>
    </source>
</evidence>